<protein>
    <submittedName>
        <fullName evidence="1">Uncharacterized protein</fullName>
    </submittedName>
</protein>
<organism evidence="1 2">
    <name type="scientific">Diphasiastrum complanatum</name>
    <name type="common">Issler's clubmoss</name>
    <name type="synonym">Lycopodium complanatum</name>
    <dbReference type="NCBI Taxonomy" id="34168"/>
    <lineage>
        <taxon>Eukaryota</taxon>
        <taxon>Viridiplantae</taxon>
        <taxon>Streptophyta</taxon>
        <taxon>Embryophyta</taxon>
        <taxon>Tracheophyta</taxon>
        <taxon>Lycopodiopsida</taxon>
        <taxon>Lycopodiales</taxon>
        <taxon>Lycopodiaceae</taxon>
        <taxon>Lycopodioideae</taxon>
        <taxon>Diphasiastrum</taxon>
    </lineage>
</organism>
<gene>
    <name evidence="1" type="ORF">O6H91_03G063100</name>
</gene>
<evidence type="ECO:0000313" key="2">
    <source>
        <dbReference type="Proteomes" id="UP001162992"/>
    </source>
</evidence>
<reference evidence="2" key="1">
    <citation type="journal article" date="2024" name="Proc. Natl. Acad. Sci. U.S.A.">
        <title>Extraordinary preservation of gene collinearity over three hundred million years revealed in homosporous lycophytes.</title>
        <authorList>
            <person name="Li C."/>
            <person name="Wickell D."/>
            <person name="Kuo L.Y."/>
            <person name="Chen X."/>
            <person name="Nie B."/>
            <person name="Liao X."/>
            <person name="Peng D."/>
            <person name="Ji J."/>
            <person name="Jenkins J."/>
            <person name="Williams M."/>
            <person name="Shu S."/>
            <person name="Plott C."/>
            <person name="Barry K."/>
            <person name="Rajasekar S."/>
            <person name="Grimwood J."/>
            <person name="Han X."/>
            <person name="Sun S."/>
            <person name="Hou Z."/>
            <person name="He W."/>
            <person name="Dai G."/>
            <person name="Sun C."/>
            <person name="Schmutz J."/>
            <person name="Leebens-Mack J.H."/>
            <person name="Li F.W."/>
            <person name="Wang L."/>
        </authorList>
    </citation>
    <scope>NUCLEOTIDE SEQUENCE [LARGE SCALE GENOMIC DNA]</scope>
    <source>
        <strain evidence="2">cv. PW_Plant_1</strain>
    </source>
</reference>
<comment type="caution">
    <text evidence="1">The sequence shown here is derived from an EMBL/GenBank/DDBJ whole genome shotgun (WGS) entry which is preliminary data.</text>
</comment>
<sequence length="214" mass="23333">MSIMMIREDSAAAGHTEVKADKPLYHRRRILICCGATVCTTIAVILILVIVSLTLFKAKQPTLHVDSVLLSRFSAGLNSNSLLPTIEIVFDLNASVYNPNRASFQYTNSTTYGLYHGSVVAEAPIPAGKISARGTETISTQVSVKADRLLANPNLLTDFNSQFIPISTTTVLTGRVTILGFIKRHAKSTSRCDMVISVSNQTIQNYQCSNKLKL</sequence>
<dbReference type="EMBL" id="CM055094">
    <property type="protein sequence ID" value="KAJ7562302.1"/>
    <property type="molecule type" value="Genomic_DNA"/>
</dbReference>
<keyword evidence="2" id="KW-1185">Reference proteome</keyword>
<evidence type="ECO:0000313" key="1">
    <source>
        <dbReference type="EMBL" id="KAJ7562302.1"/>
    </source>
</evidence>
<name>A0ACC2E740_DIPCM</name>
<proteinExistence type="predicted"/>
<dbReference type="Proteomes" id="UP001162992">
    <property type="component" value="Chromosome 3"/>
</dbReference>
<accession>A0ACC2E740</accession>